<comment type="similarity">
    <text evidence="3">Belongs to the class-V pyridoxal-phosphate-dependent aminotransferase family.</text>
</comment>
<protein>
    <submittedName>
        <fullName evidence="6">Aminotransferase class V-fold PLP-dependent enzyme</fullName>
    </submittedName>
</protein>
<keyword evidence="6" id="KW-0032">Aminotransferase</keyword>
<evidence type="ECO:0000256" key="3">
    <source>
        <dbReference type="RuleBase" id="RU004075"/>
    </source>
</evidence>
<dbReference type="AlphaFoldDB" id="A0A7V5H6K7"/>
<evidence type="ECO:0000256" key="4">
    <source>
        <dbReference type="RuleBase" id="RU004504"/>
    </source>
</evidence>
<dbReference type="Gene3D" id="3.90.1150.10">
    <property type="entry name" value="Aspartate Aminotransferase, domain 1"/>
    <property type="match status" value="1"/>
</dbReference>
<dbReference type="PANTHER" id="PTHR43586:SF15">
    <property type="entry name" value="BLR3095 PROTEIN"/>
    <property type="match status" value="1"/>
</dbReference>
<evidence type="ECO:0000256" key="1">
    <source>
        <dbReference type="ARBA" id="ARBA00001933"/>
    </source>
</evidence>
<comment type="caution">
    <text evidence="6">The sequence shown here is derived from an EMBL/GenBank/DDBJ whole genome shotgun (WGS) entry which is preliminary data.</text>
</comment>
<dbReference type="Proteomes" id="UP000886111">
    <property type="component" value="Unassembled WGS sequence"/>
</dbReference>
<accession>A0A7V5H6K7</accession>
<proteinExistence type="inferred from homology"/>
<gene>
    <name evidence="6" type="ORF">ENL21_06640</name>
</gene>
<dbReference type="InterPro" id="IPR015422">
    <property type="entry name" value="PyrdxlP-dep_Trfase_small"/>
</dbReference>
<dbReference type="GO" id="GO:0008483">
    <property type="term" value="F:transaminase activity"/>
    <property type="evidence" value="ECO:0007669"/>
    <property type="project" value="UniProtKB-KW"/>
</dbReference>
<comment type="cofactor">
    <cofactor evidence="1 4">
        <name>pyridoxal 5'-phosphate</name>
        <dbReference type="ChEBI" id="CHEBI:597326"/>
    </cofactor>
</comment>
<dbReference type="PANTHER" id="PTHR43586">
    <property type="entry name" value="CYSTEINE DESULFURASE"/>
    <property type="match status" value="1"/>
</dbReference>
<dbReference type="EMBL" id="DRTD01000490">
    <property type="protein sequence ID" value="HHE55443.1"/>
    <property type="molecule type" value="Genomic_DNA"/>
</dbReference>
<sequence>MFDEYRKLFPVAAQKIYLNHAAISPFSTRVTDRLEWFLDERQFGSIDVFQAADELRQKTRQTLAQLINARPEDIAFITNTSEGFNHLVNGLQWQAGDEIIIPDCEFPSNMYPFLNLERKGVVVKKIPAPNGIVDFSRIKEAVTNKTRLISISYVEFSNGFRNDLPTIGQFCKDNGILFSVDGIQGLGALPLDVEACQIDFLSNGGHKWLMGAMGAGFMYIAPQLFKKLEPAFTGWLAVENAWQFLDYRLDLLPDARRFEYGTANFLGLMALSASVELLSEVGLKNIEQHLIHLGGILVSELGKLGLTFVNSKDKAHWSGIYSFKAKNADALFRELESSQIVCSLRNGLIRIAPHFYNTEKEMEELIRVVKKFYK</sequence>
<dbReference type="Pfam" id="PF00266">
    <property type="entry name" value="Aminotran_5"/>
    <property type="match status" value="1"/>
</dbReference>
<reference evidence="6" key="1">
    <citation type="journal article" date="2020" name="mSystems">
        <title>Genome- and Community-Level Interaction Insights into Carbon Utilization and Element Cycling Functions of Hydrothermarchaeota in Hydrothermal Sediment.</title>
        <authorList>
            <person name="Zhou Z."/>
            <person name="Liu Y."/>
            <person name="Xu W."/>
            <person name="Pan J."/>
            <person name="Luo Z.H."/>
            <person name="Li M."/>
        </authorList>
    </citation>
    <scope>NUCLEOTIDE SEQUENCE [LARGE SCALE GENOMIC DNA]</scope>
    <source>
        <strain evidence="6">HyVt-76</strain>
    </source>
</reference>
<dbReference type="Gene3D" id="3.40.640.10">
    <property type="entry name" value="Type I PLP-dependent aspartate aminotransferase-like (Major domain)"/>
    <property type="match status" value="1"/>
</dbReference>
<keyword evidence="6" id="KW-0808">Transferase</keyword>
<organism evidence="6">
    <name type="scientific">Caldithrix abyssi</name>
    <dbReference type="NCBI Taxonomy" id="187145"/>
    <lineage>
        <taxon>Bacteria</taxon>
        <taxon>Pseudomonadati</taxon>
        <taxon>Calditrichota</taxon>
        <taxon>Calditrichia</taxon>
        <taxon>Calditrichales</taxon>
        <taxon>Calditrichaceae</taxon>
        <taxon>Caldithrix</taxon>
    </lineage>
</organism>
<name>A0A7V5H6K7_CALAY</name>
<dbReference type="InterPro" id="IPR020578">
    <property type="entry name" value="Aminotrans_V_PyrdxlP_BS"/>
</dbReference>
<dbReference type="InterPro" id="IPR015421">
    <property type="entry name" value="PyrdxlP-dep_Trfase_major"/>
</dbReference>
<evidence type="ECO:0000313" key="6">
    <source>
        <dbReference type="EMBL" id="HHE55443.1"/>
    </source>
</evidence>
<evidence type="ECO:0000259" key="5">
    <source>
        <dbReference type="Pfam" id="PF00266"/>
    </source>
</evidence>
<evidence type="ECO:0000256" key="2">
    <source>
        <dbReference type="ARBA" id="ARBA00022898"/>
    </source>
</evidence>
<keyword evidence="2" id="KW-0663">Pyridoxal phosphate</keyword>
<feature type="domain" description="Aminotransferase class V" evidence="5">
    <location>
        <begin position="16"/>
        <end position="330"/>
    </location>
</feature>
<dbReference type="PROSITE" id="PS00595">
    <property type="entry name" value="AA_TRANSFER_CLASS_5"/>
    <property type="match status" value="1"/>
</dbReference>
<dbReference type="InterPro" id="IPR015424">
    <property type="entry name" value="PyrdxlP-dep_Trfase"/>
</dbReference>
<dbReference type="SUPFAM" id="SSF53383">
    <property type="entry name" value="PLP-dependent transferases"/>
    <property type="match status" value="1"/>
</dbReference>
<dbReference type="InterPro" id="IPR000192">
    <property type="entry name" value="Aminotrans_V_dom"/>
</dbReference>